<feature type="compositionally biased region" description="Basic and acidic residues" evidence="1">
    <location>
        <begin position="46"/>
        <end position="63"/>
    </location>
</feature>
<feature type="compositionally biased region" description="Basic and acidic residues" evidence="1">
    <location>
        <begin position="104"/>
        <end position="134"/>
    </location>
</feature>
<dbReference type="InParanoid" id="A0A078AJK4"/>
<dbReference type="Proteomes" id="UP000039865">
    <property type="component" value="Unassembled WGS sequence"/>
</dbReference>
<organism evidence="2 3">
    <name type="scientific">Stylonychia lemnae</name>
    <name type="common">Ciliate</name>
    <dbReference type="NCBI Taxonomy" id="5949"/>
    <lineage>
        <taxon>Eukaryota</taxon>
        <taxon>Sar</taxon>
        <taxon>Alveolata</taxon>
        <taxon>Ciliophora</taxon>
        <taxon>Intramacronucleata</taxon>
        <taxon>Spirotrichea</taxon>
        <taxon>Stichotrichia</taxon>
        <taxon>Sporadotrichida</taxon>
        <taxon>Oxytrichidae</taxon>
        <taxon>Stylonychinae</taxon>
        <taxon>Stylonychia</taxon>
    </lineage>
</organism>
<feature type="compositionally biased region" description="Basic and acidic residues" evidence="1">
    <location>
        <begin position="1"/>
        <end position="18"/>
    </location>
</feature>
<keyword evidence="3" id="KW-1185">Reference proteome</keyword>
<feature type="region of interest" description="Disordered" evidence="1">
    <location>
        <begin position="1"/>
        <end position="156"/>
    </location>
</feature>
<gene>
    <name evidence="2" type="primary">Contig437.g485</name>
    <name evidence="2" type="ORF">STYLEM_11578</name>
</gene>
<accession>A0A078AJK4</accession>
<feature type="compositionally biased region" description="Basic and acidic residues" evidence="1">
    <location>
        <begin position="70"/>
        <end position="81"/>
    </location>
</feature>
<proteinExistence type="predicted"/>
<dbReference type="EMBL" id="CCKQ01011010">
    <property type="protein sequence ID" value="CDW82545.1"/>
    <property type="molecule type" value="Genomic_DNA"/>
</dbReference>
<sequence length="200" mass="23600">MLFAVKENRFVAENKEKEEEWPEYIAQNFEQQEKDKGKLPENNQTIKEHSSNAGDDKQKEFGPKDQSNQELKEFNLPEINKKKGILQPPLDSIEEIVQPQNEDSMLKEEQRQLQSKEDKKQTDHKSEEENEKSGPKSSSKENGFLNMNKKLHDSQPIIEEDMNEDGEYYDEDGQDQIAKVIDKRALSRHHEYLRYLHFSY</sequence>
<evidence type="ECO:0000313" key="2">
    <source>
        <dbReference type="EMBL" id="CDW82545.1"/>
    </source>
</evidence>
<evidence type="ECO:0000313" key="3">
    <source>
        <dbReference type="Proteomes" id="UP000039865"/>
    </source>
</evidence>
<evidence type="ECO:0000256" key="1">
    <source>
        <dbReference type="SAM" id="MobiDB-lite"/>
    </source>
</evidence>
<name>A0A078AJK4_STYLE</name>
<protein>
    <submittedName>
        <fullName evidence="2">Uncharacterized protein</fullName>
    </submittedName>
</protein>
<dbReference type="AlphaFoldDB" id="A0A078AJK4"/>
<reference evidence="2 3" key="1">
    <citation type="submission" date="2014-06" db="EMBL/GenBank/DDBJ databases">
        <authorList>
            <person name="Swart Estienne"/>
        </authorList>
    </citation>
    <scope>NUCLEOTIDE SEQUENCE [LARGE SCALE GENOMIC DNA]</scope>
    <source>
        <strain evidence="2 3">130c</strain>
    </source>
</reference>